<keyword evidence="3" id="KW-0378">Hydrolase</keyword>
<evidence type="ECO:0000313" key="4">
    <source>
        <dbReference type="Proteomes" id="UP000310249"/>
    </source>
</evidence>
<comment type="caution">
    <text evidence="3">The sequence shown here is derived from an EMBL/GenBank/DDBJ whole genome shotgun (WGS) entry which is preliminary data.</text>
</comment>
<dbReference type="AlphaFoldDB" id="A0A5S3WFU7"/>
<feature type="signal peptide" evidence="2">
    <location>
        <begin position="1"/>
        <end position="21"/>
    </location>
</feature>
<feature type="region of interest" description="Disordered" evidence="1">
    <location>
        <begin position="17"/>
        <end position="47"/>
    </location>
</feature>
<dbReference type="RefSeq" id="WP_138551431.1">
    <property type="nucleotide sequence ID" value="NZ_PNCH01000023.1"/>
</dbReference>
<sequence length="375" mass="41229">MKTFKLLLVAACVASVSGCNSGSSKSTGQKTTPTKSVTPTKVERPAADHTFSNTELEALLTERNQILTSVKMSFEGKSYNQVQYAEELDEGQWVIKLQSSDASTVDLWLSNADDGDCLIYRPSVITDIFKCGESTRTSSDDSTVIQSTTQNRKSNIQVEFQTDALKHISSIGNTELTASNKDNKVTINTTFAFNEFFREILNNDGSKERINATLGVTTYLQMKDITSRFEGSEMILSFSTHIGGSADDDINMYTGLLIKDNKMATHVTRTGSVFSGGTDLFAAGNPRILQKASDTIAIESNKQIGVHSWGNGEKTALDIPFTDVSHRKQATYFNKVLGQQGIDFYIFTLKSAPFNGGHWITQADSDKYNFITVIE</sequence>
<feature type="compositionally biased region" description="Low complexity" evidence="1">
    <location>
        <begin position="17"/>
        <end position="40"/>
    </location>
</feature>
<gene>
    <name evidence="3" type="ORF">CWB99_22205</name>
</gene>
<dbReference type="Proteomes" id="UP000310249">
    <property type="component" value="Unassembled WGS sequence"/>
</dbReference>
<evidence type="ECO:0000256" key="1">
    <source>
        <dbReference type="SAM" id="MobiDB-lite"/>
    </source>
</evidence>
<keyword evidence="2" id="KW-0732">Signal</keyword>
<reference evidence="4" key="2">
    <citation type="submission" date="2019-06" db="EMBL/GenBank/DDBJ databases">
        <title>Co-occurence of chitin degradation, pigmentation and bioactivity in marine Pseudoalteromonas.</title>
        <authorList>
            <person name="Sonnenschein E.C."/>
            <person name="Bech P.K."/>
        </authorList>
    </citation>
    <scope>NUCLEOTIDE SEQUENCE [LARGE SCALE GENOMIC DNA]</scope>
    <source>
        <strain evidence="4">S2676</strain>
    </source>
</reference>
<dbReference type="EMBL" id="PNCI01000071">
    <property type="protein sequence ID" value="TMP24457.1"/>
    <property type="molecule type" value="Genomic_DNA"/>
</dbReference>
<protein>
    <submittedName>
        <fullName evidence="3">Alpha/beta hydrolase</fullName>
    </submittedName>
</protein>
<reference evidence="3 4" key="1">
    <citation type="submission" date="2018-01" db="EMBL/GenBank/DDBJ databases">
        <authorList>
            <person name="Paulsen S."/>
            <person name="Gram L.K."/>
        </authorList>
    </citation>
    <scope>NUCLEOTIDE SEQUENCE [LARGE SCALE GENOMIC DNA]</scope>
    <source>
        <strain evidence="3 4">S2676</strain>
    </source>
</reference>
<organism evidence="3 4">
    <name type="scientific">Pseudoalteromonas rubra</name>
    <dbReference type="NCBI Taxonomy" id="43658"/>
    <lineage>
        <taxon>Bacteria</taxon>
        <taxon>Pseudomonadati</taxon>
        <taxon>Pseudomonadota</taxon>
        <taxon>Gammaproteobacteria</taxon>
        <taxon>Alteromonadales</taxon>
        <taxon>Pseudoalteromonadaceae</taxon>
        <taxon>Pseudoalteromonas</taxon>
    </lineage>
</organism>
<dbReference type="PROSITE" id="PS51257">
    <property type="entry name" value="PROKAR_LIPOPROTEIN"/>
    <property type="match status" value="1"/>
</dbReference>
<feature type="chain" id="PRO_5024295520" evidence="2">
    <location>
        <begin position="22"/>
        <end position="375"/>
    </location>
</feature>
<dbReference type="GO" id="GO:0016787">
    <property type="term" value="F:hydrolase activity"/>
    <property type="evidence" value="ECO:0007669"/>
    <property type="project" value="UniProtKB-KW"/>
</dbReference>
<dbReference type="OrthoDB" id="6198264at2"/>
<proteinExistence type="predicted"/>
<accession>A0A5S3WFU7</accession>
<evidence type="ECO:0000313" key="3">
    <source>
        <dbReference type="EMBL" id="TMP24457.1"/>
    </source>
</evidence>
<evidence type="ECO:0000256" key="2">
    <source>
        <dbReference type="SAM" id="SignalP"/>
    </source>
</evidence>
<name>A0A5S3WFU7_9GAMM</name>